<feature type="domain" description="Histidine kinase" evidence="16">
    <location>
        <begin position="373"/>
        <end position="596"/>
    </location>
</feature>
<comment type="catalytic activity">
    <reaction evidence="1">
        <text>ATP + protein L-histidine = ADP + protein N-phospho-L-histidine.</text>
        <dbReference type="EC" id="2.7.13.3"/>
    </reaction>
</comment>
<evidence type="ECO:0000256" key="14">
    <source>
        <dbReference type="PROSITE-ProRule" id="PRU00169"/>
    </source>
</evidence>
<evidence type="ECO:0000256" key="13">
    <source>
        <dbReference type="ARBA" id="ARBA00023136"/>
    </source>
</evidence>
<evidence type="ECO:0000256" key="11">
    <source>
        <dbReference type="ARBA" id="ARBA00022989"/>
    </source>
</evidence>
<dbReference type="InterPro" id="IPR008207">
    <property type="entry name" value="Sig_transdc_His_kin_Hpt_dom"/>
</dbReference>
<dbReference type="SMART" id="SM00388">
    <property type="entry name" value="HisKA"/>
    <property type="match status" value="1"/>
</dbReference>
<sequence length="862" mass="94432">MRRVNALLAERFLSDVGQRLRLGSFLAAIAIALMVIGVFLTADVLNNLKRLKDTSSDNIQWTVTQVEVEMLDLINAITLSIYEPNADIENVRIEFDILYTRVQTLYGSPMLDQITSFGPFATSLVELQSYLDEVIPIIDGDDTSLRANLPQLLELSDTMRLDVRKLAVVGLAGFAQRSDERRQEIAFALIRLGGLAVMLVAALVGLVLYMLTIYRQTRDTGVALAEANQRMNTILTTSLDGVIVTDFSGKIVEFNEAAQAIFDISETAARTIQIRDLFASDDLNWFRGPQLFGNTYPKNQIVGQGRMQLDAFRNDGTSFPAEIALQNASDGGQTLYVAFVRDISKRVADEQELVEARDRALAGEKAKAGFLTVMSHEIRTPLNGLLGNLSLLNETPLTQSQSQYIRNMTVSGNVLMRHVDSVLDLARFEAGKTAFSLETTDLSALIQNVIDGQRGLAASSGTDISWRWVGLPTRWIITDASALEQVLLNLLGNAIKFTDGGQVIIELEATPIPNMLNKITLETRVVDTGIGIPEEDLEKVFADFVTQDASFGRTAGGSGLGLGISRRIVEALGGEIGVESTLGTGSVFWFRLPLDISSRRSTHKTNLQPADHIKPLNILVIEDNEINRAVTCEMLKNDGHSVLCVADGASGVRAARDDLFDAILMDISMPVMDGLQATQSIRADNAASRYTPIIAFSANVMASAQDDFAKAGMNGFLSKPLNREQLRTTLSRIRTDSAGAQMWAFQRPQILDSDQLDSTRTSLGDEVLLPLVRRFQAEVSEVVEQLCGANSAHLDADTIRNLAHKHASSAAIFGTTALRNTLLDLENAAQSQNQEKTAKYLTELPDVWQKTYTALRKLTLVS</sequence>
<dbReference type="InterPro" id="IPR036097">
    <property type="entry name" value="HisK_dim/P_sf"/>
</dbReference>
<dbReference type="InterPro" id="IPR001789">
    <property type="entry name" value="Sig_transdc_resp-reg_receiver"/>
</dbReference>
<dbReference type="InterPro" id="IPR036890">
    <property type="entry name" value="HATPase_C_sf"/>
</dbReference>
<evidence type="ECO:0000256" key="5">
    <source>
        <dbReference type="ARBA" id="ARBA00022519"/>
    </source>
</evidence>
<dbReference type="InterPro" id="IPR005467">
    <property type="entry name" value="His_kinase_dom"/>
</dbReference>
<evidence type="ECO:0000313" key="18">
    <source>
        <dbReference type="EMBL" id="PSL17702.1"/>
    </source>
</evidence>
<dbReference type="SMART" id="SM00387">
    <property type="entry name" value="HATPase_c"/>
    <property type="match status" value="1"/>
</dbReference>
<feature type="transmembrane region" description="Helical" evidence="15">
    <location>
        <begin position="20"/>
        <end position="42"/>
    </location>
</feature>
<keyword evidence="13 15" id="KW-0472">Membrane</keyword>
<name>A0A2P8F7Q9_9RHOB</name>
<gene>
    <name evidence="18" type="ORF">CLV88_11549</name>
</gene>
<feature type="domain" description="Response regulatory" evidence="17">
    <location>
        <begin position="617"/>
        <end position="734"/>
    </location>
</feature>
<keyword evidence="19" id="KW-1185">Reference proteome</keyword>
<evidence type="ECO:0000259" key="16">
    <source>
        <dbReference type="PROSITE" id="PS50109"/>
    </source>
</evidence>
<dbReference type="PANTHER" id="PTHR43047">
    <property type="entry name" value="TWO-COMPONENT HISTIDINE PROTEIN KINASE"/>
    <property type="match status" value="1"/>
</dbReference>
<evidence type="ECO:0000256" key="3">
    <source>
        <dbReference type="ARBA" id="ARBA00012438"/>
    </source>
</evidence>
<dbReference type="Pfam" id="PF00512">
    <property type="entry name" value="HisKA"/>
    <property type="match status" value="1"/>
</dbReference>
<dbReference type="InterPro" id="IPR035965">
    <property type="entry name" value="PAS-like_dom_sf"/>
</dbReference>
<evidence type="ECO:0000256" key="4">
    <source>
        <dbReference type="ARBA" id="ARBA00022475"/>
    </source>
</evidence>
<dbReference type="EMBL" id="PYGJ01000015">
    <property type="protein sequence ID" value="PSL17702.1"/>
    <property type="molecule type" value="Genomic_DNA"/>
</dbReference>
<dbReference type="Gene3D" id="3.40.50.2300">
    <property type="match status" value="1"/>
</dbReference>
<dbReference type="CDD" id="cd17546">
    <property type="entry name" value="REC_hyHK_CKI1_RcsC-like"/>
    <property type="match status" value="1"/>
</dbReference>
<feature type="modified residue" description="4-aspartylphosphate" evidence="14">
    <location>
        <position position="666"/>
    </location>
</feature>
<evidence type="ECO:0000256" key="1">
    <source>
        <dbReference type="ARBA" id="ARBA00000085"/>
    </source>
</evidence>
<dbReference type="Pfam" id="PF13426">
    <property type="entry name" value="PAS_9"/>
    <property type="match status" value="1"/>
</dbReference>
<dbReference type="InterPro" id="IPR003661">
    <property type="entry name" value="HisK_dim/P_dom"/>
</dbReference>
<keyword evidence="12" id="KW-0902">Two-component regulatory system</keyword>
<dbReference type="SMART" id="SM00448">
    <property type="entry name" value="REC"/>
    <property type="match status" value="1"/>
</dbReference>
<evidence type="ECO:0000256" key="12">
    <source>
        <dbReference type="ARBA" id="ARBA00023012"/>
    </source>
</evidence>
<accession>A0A2P8F7Q9</accession>
<dbReference type="SUPFAM" id="SSF47226">
    <property type="entry name" value="Histidine-containing phosphotransfer domain, HPT domain"/>
    <property type="match status" value="1"/>
</dbReference>
<dbReference type="Gene3D" id="1.20.120.160">
    <property type="entry name" value="HPT domain"/>
    <property type="match status" value="1"/>
</dbReference>
<keyword evidence="7" id="KW-0808">Transferase</keyword>
<dbReference type="GO" id="GO:0005886">
    <property type="term" value="C:plasma membrane"/>
    <property type="evidence" value="ECO:0007669"/>
    <property type="project" value="UniProtKB-SubCell"/>
</dbReference>
<keyword evidence="9 18" id="KW-0418">Kinase</keyword>
<dbReference type="Gene3D" id="3.30.450.20">
    <property type="entry name" value="PAS domain"/>
    <property type="match status" value="1"/>
</dbReference>
<dbReference type="InterPro" id="IPR004358">
    <property type="entry name" value="Sig_transdc_His_kin-like_C"/>
</dbReference>
<keyword evidence="5" id="KW-0997">Cell inner membrane</keyword>
<dbReference type="NCBIfam" id="TIGR00229">
    <property type="entry name" value="sensory_box"/>
    <property type="match status" value="1"/>
</dbReference>
<evidence type="ECO:0000256" key="2">
    <source>
        <dbReference type="ARBA" id="ARBA00004429"/>
    </source>
</evidence>
<keyword evidence="10" id="KW-0547">Nucleotide-binding</keyword>
<keyword evidence="6 14" id="KW-0597">Phosphoprotein</keyword>
<dbReference type="InterPro" id="IPR036641">
    <property type="entry name" value="HPT_dom_sf"/>
</dbReference>
<dbReference type="RefSeq" id="WP_106609820.1">
    <property type="nucleotide sequence ID" value="NZ_PYGJ01000015.1"/>
</dbReference>
<dbReference type="SUPFAM" id="SSF55785">
    <property type="entry name" value="PYP-like sensor domain (PAS domain)"/>
    <property type="match status" value="1"/>
</dbReference>
<dbReference type="Proteomes" id="UP000240418">
    <property type="component" value="Unassembled WGS sequence"/>
</dbReference>
<dbReference type="PRINTS" id="PR00344">
    <property type="entry name" value="BCTRLSENSOR"/>
</dbReference>
<evidence type="ECO:0000259" key="17">
    <source>
        <dbReference type="PROSITE" id="PS50110"/>
    </source>
</evidence>
<dbReference type="GO" id="GO:0000155">
    <property type="term" value="F:phosphorelay sensor kinase activity"/>
    <property type="evidence" value="ECO:0007669"/>
    <property type="project" value="InterPro"/>
</dbReference>
<dbReference type="PANTHER" id="PTHR43047:SF64">
    <property type="entry name" value="HISTIDINE KINASE CONTAINING CHEY-HOMOLOGOUS RECEIVER DOMAIN AND PAS DOMAIN-RELATED"/>
    <property type="match status" value="1"/>
</dbReference>
<feature type="transmembrane region" description="Helical" evidence="15">
    <location>
        <begin position="185"/>
        <end position="211"/>
    </location>
</feature>
<dbReference type="Gene3D" id="3.30.565.10">
    <property type="entry name" value="Histidine kinase-like ATPase, C-terminal domain"/>
    <property type="match status" value="1"/>
</dbReference>
<proteinExistence type="predicted"/>
<keyword evidence="10" id="KW-0067">ATP-binding</keyword>
<comment type="subcellular location">
    <subcellularLocation>
        <location evidence="2">Cell inner membrane</location>
        <topology evidence="2">Multi-pass membrane protein</topology>
    </subcellularLocation>
</comment>
<keyword evidence="11 15" id="KW-1133">Transmembrane helix</keyword>
<dbReference type="CDD" id="cd00082">
    <property type="entry name" value="HisKA"/>
    <property type="match status" value="1"/>
</dbReference>
<protein>
    <recommendedName>
        <fullName evidence="3">histidine kinase</fullName>
        <ecNumber evidence="3">2.7.13.3</ecNumber>
    </recommendedName>
</protein>
<dbReference type="EC" id="2.7.13.3" evidence="3"/>
<dbReference type="CDD" id="cd00130">
    <property type="entry name" value="PAS"/>
    <property type="match status" value="1"/>
</dbReference>
<keyword evidence="8 15" id="KW-0812">Transmembrane</keyword>
<dbReference type="SUPFAM" id="SSF55874">
    <property type="entry name" value="ATPase domain of HSP90 chaperone/DNA topoisomerase II/histidine kinase"/>
    <property type="match status" value="1"/>
</dbReference>
<evidence type="ECO:0000256" key="10">
    <source>
        <dbReference type="ARBA" id="ARBA00022840"/>
    </source>
</evidence>
<dbReference type="InterPro" id="IPR003594">
    <property type="entry name" value="HATPase_dom"/>
</dbReference>
<reference evidence="18 19" key="1">
    <citation type="submission" date="2018-03" db="EMBL/GenBank/DDBJ databases">
        <title>Genomic Encyclopedia of Archaeal and Bacterial Type Strains, Phase II (KMG-II): from individual species to whole genera.</title>
        <authorList>
            <person name="Goeker M."/>
        </authorList>
    </citation>
    <scope>NUCLEOTIDE SEQUENCE [LARGE SCALE GENOMIC DNA]</scope>
    <source>
        <strain evidence="18 19">DSM 100673</strain>
    </source>
</reference>
<evidence type="ECO:0000256" key="7">
    <source>
        <dbReference type="ARBA" id="ARBA00022679"/>
    </source>
</evidence>
<evidence type="ECO:0000313" key="19">
    <source>
        <dbReference type="Proteomes" id="UP000240418"/>
    </source>
</evidence>
<keyword evidence="4" id="KW-1003">Cell membrane</keyword>
<dbReference type="Pfam" id="PF00072">
    <property type="entry name" value="Response_reg"/>
    <property type="match status" value="1"/>
</dbReference>
<dbReference type="AlphaFoldDB" id="A0A2P8F7Q9"/>
<evidence type="ECO:0000256" key="6">
    <source>
        <dbReference type="ARBA" id="ARBA00022553"/>
    </source>
</evidence>
<dbReference type="PROSITE" id="PS50109">
    <property type="entry name" value="HIS_KIN"/>
    <property type="match status" value="1"/>
</dbReference>
<dbReference type="Pfam" id="PF02518">
    <property type="entry name" value="HATPase_c"/>
    <property type="match status" value="1"/>
</dbReference>
<evidence type="ECO:0000256" key="15">
    <source>
        <dbReference type="SAM" id="Phobius"/>
    </source>
</evidence>
<organism evidence="18 19">
    <name type="scientific">Shimia abyssi</name>
    <dbReference type="NCBI Taxonomy" id="1662395"/>
    <lineage>
        <taxon>Bacteria</taxon>
        <taxon>Pseudomonadati</taxon>
        <taxon>Pseudomonadota</taxon>
        <taxon>Alphaproteobacteria</taxon>
        <taxon>Rhodobacterales</taxon>
        <taxon>Roseobacteraceae</taxon>
    </lineage>
</organism>
<evidence type="ECO:0000256" key="8">
    <source>
        <dbReference type="ARBA" id="ARBA00022692"/>
    </source>
</evidence>
<dbReference type="InterPro" id="IPR000014">
    <property type="entry name" value="PAS"/>
</dbReference>
<dbReference type="SUPFAM" id="SSF47384">
    <property type="entry name" value="Homodimeric domain of signal transducing histidine kinase"/>
    <property type="match status" value="1"/>
</dbReference>
<evidence type="ECO:0000256" key="9">
    <source>
        <dbReference type="ARBA" id="ARBA00022777"/>
    </source>
</evidence>
<dbReference type="OrthoDB" id="9801651at2"/>
<dbReference type="InterPro" id="IPR011006">
    <property type="entry name" value="CheY-like_superfamily"/>
</dbReference>
<dbReference type="Gene3D" id="1.10.287.130">
    <property type="match status" value="1"/>
</dbReference>
<comment type="caution">
    <text evidence="18">The sequence shown here is derived from an EMBL/GenBank/DDBJ whole genome shotgun (WGS) entry which is preliminary data.</text>
</comment>
<dbReference type="SMART" id="SM00091">
    <property type="entry name" value="PAS"/>
    <property type="match status" value="1"/>
</dbReference>
<dbReference type="Pfam" id="PF01627">
    <property type="entry name" value="Hpt"/>
    <property type="match status" value="1"/>
</dbReference>
<dbReference type="PROSITE" id="PS50110">
    <property type="entry name" value="RESPONSE_REGULATORY"/>
    <property type="match status" value="1"/>
</dbReference>
<dbReference type="SUPFAM" id="SSF52172">
    <property type="entry name" value="CheY-like"/>
    <property type="match status" value="1"/>
</dbReference>